<name>A0A9K3EMY0_HELAN</name>
<accession>A0A9K3EMY0</accession>
<evidence type="ECO:0000313" key="2">
    <source>
        <dbReference type="EMBL" id="KAF5776360.1"/>
    </source>
</evidence>
<dbReference type="OrthoDB" id="1915303at2759"/>
<gene>
    <name evidence="2" type="ORF">HanXRQr2_Chr12g0523381</name>
</gene>
<comment type="caution">
    <text evidence="2">The sequence shown here is derived from an EMBL/GenBank/DDBJ whole genome shotgun (WGS) entry which is preliminary data.</text>
</comment>
<proteinExistence type="predicted"/>
<keyword evidence="3" id="KW-1185">Reference proteome</keyword>
<dbReference type="PANTHER" id="PTHR35307:SF6">
    <property type="entry name" value="TRANSMEMBRANE PROTEIN"/>
    <property type="match status" value="1"/>
</dbReference>
<dbReference type="Proteomes" id="UP000215914">
    <property type="component" value="Unassembled WGS sequence"/>
</dbReference>
<dbReference type="Gramene" id="mRNA:HanXRQr2_Chr12g0523381">
    <property type="protein sequence ID" value="CDS:HanXRQr2_Chr12g0523381.1"/>
    <property type="gene ID" value="HanXRQr2_Chr12g0523381"/>
</dbReference>
<dbReference type="PANTHER" id="PTHR35307">
    <property type="entry name" value="PROTEIN, PUTATIVE-RELATED"/>
    <property type="match status" value="1"/>
</dbReference>
<feature type="transmembrane region" description="Helical" evidence="1">
    <location>
        <begin position="281"/>
        <end position="312"/>
    </location>
</feature>
<feature type="transmembrane region" description="Helical" evidence="1">
    <location>
        <begin position="84"/>
        <end position="101"/>
    </location>
</feature>
<dbReference type="AlphaFoldDB" id="A0A9K3EMY0"/>
<reference evidence="2" key="2">
    <citation type="submission" date="2020-06" db="EMBL/GenBank/DDBJ databases">
        <title>Helianthus annuus Genome sequencing and assembly Release 2.</title>
        <authorList>
            <person name="Gouzy J."/>
            <person name="Langlade N."/>
            <person name="Munos S."/>
        </authorList>
    </citation>
    <scope>NUCLEOTIDE SEQUENCE</scope>
    <source>
        <tissue evidence="2">Leaves</tissue>
    </source>
</reference>
<evidence type="ECO:0000313" key="3">
    <source>
        <dbReference type="Proteomes" id="UP000215914"/>
    </source>
</evidence>
<protein>
    <submittedName>
        <fullName evidence="2">Uncharacterized protein</fullName>
    </submittedName>
</protein>
<reference evidence="2" key="1">
    <citation type="journal article" date="2017" name="Nature">
        <title>The sunflower genome provides insights into oil metabolism, flowering and Asterid evolution.</title>
        <authorList>
            <person name="Badouin H."/>
            <person name="Gouzy J."/>
            <person name="Grassa C.J."/>
            <person name="Murat F."/>
            <person name="Staton S.E."/>
            <person name="Cottret L."/>
            <person name="Lelandais-Briere C."/>
            <person name="Owens G.L."/>
            <person name="Carrere S."/>
            <person name="Mayjonade B."/>
            <person name="Legrand L."/>
            <person name="Gill N."/>
            <person name="Kane N.C."/>
            <person name="Bowers J.E."/>
            <person name="Hubner S."/>
            <person name="Bellec A."/>
            <person name="Berard A."/>
            <person name="Berges H."/>
            <person name="Blanchet N."/>
            <person name="Boniface M.C."/>
            <person name="Brunel D."/>
            <person name="Catrice O."/>
            <person name="Chaidir N."/>
            <person name="Claudel C."/>
            <person name="Donnadieu C."/>
            <person name="Faraut T."/>
            <person name="Fievet G."/>
            <person name="Helmstetter N."/>
            <person name="King M."/>
            <person name="Knapp S.J."/>
            <person name="Lai Z."/>
            <person name="Le Paslier M.C."/>
            <person name="Lippi Y."/>
            <person name="Lorenzon L."/>
            <person name="Mandel J.R."/>
            <person name="Marage G."/>
            <person name="Marchand G."/>
            <person name="Marquand E."/>
            <person name="Bret-Mestries E."/>
            <person name="Morien E."/>
            <person name="Nambeesan S."/>
            <person name="Nguyen T."/>
            <person name="Pegot-Espagnet P."/>
            <person name="Pouilly N."/>
            <person name="Raftis F."/>
            <person name="Sallet E."/>
            <person name="Schiex T."/>
            <person name="Thomas J."/>
            <person name="Vandecasteele C."/>
            <person name="Vares D."/>
            <person name="Vear F."/>
            <person name="Vautrin S."/>
            <person name="Crespi M."/>
            <person name="Mangin B."/>
            <person name="Burke J.M."/>
            <person name="Salse J."/>
            <person name="Munos S."/>
            <person name="Vincourt P."/>
            <person name="Rieseberg L.H."/>
            <person name="Langlade N.B."/>
        </authorList>
    </citation>
    <scope>NUCLEOTIDE SEQUENCE</scope>
    <source>
        <tissue evidence="2">Leaves</tissue>
    </source>
</reference>
<sequence>MVFTNTLEYLDLMDRLNQTKTPDDVVRNLTRFKISIYESDLEKKYGEPLEVIGYYILFASLFCIIAMGFDLVHGFRSKKLWFPVKYFPLNAVTLAGITVAMKLPVDLSGSMPGVVDQVAKLGSIAFMCPIMANFLPSLATMNSNELLTNVIALGVLVITLVVNICIQISTSVVGNIPNNKFDIELLKDVYDFEYEATELWSLNDQVMKTIAILDVALLLLLIILVSSSLAILKSKQIIELKYQEVHEKDNLHSTGKLLTVEKLHQQVSKYWIMAGSGSPQFISACSVTTTASGVICVLTFLLHGLTVLWTIALCADPVTNPTKPYDSAYNRSTLGIFIVQSIGIILGTVAPFVRCFASLSFKLSIKSMFKVEKYWFQKLLEWKYGSISLAIT</sequence>
<dbReference type="EMBL" id="MNCJ02000327">
    <property type="protein sequence ID" value="KAF5776360.1"/>
    <property type="molecule type" value="Genomic_DNA"/>
</dbReference>
<organism evidence="2 3">
    <name type="scientific">Helianthus annuus</name>
    <name type="common">Common sunflower</name>
    <dbReference type="NCBI Taxonomy" id="4232"/>
    <lineage>
        <taxon>Eukaryota</taxon>
        <taxon>Viridiplantae</taxon>
        <taxon>Streptophyta</taxon>
        <taxon>Embryophyta</taxon>
        <taxon>Tracheophyta</taxon>
        <taxon>Spermatophyta</taxon>
        <taxon>Magnoliopsida</taxon>
        <taxon>eudicotyledons</taxon>
        <taxon>Gunneridae</taxon>
        <taxon>Pentapetalae</taxon>
        <taxon>asterids</taxon>
        <taxon>campanulids</taxon>
        <taxon>Asterales</taxon>
        <taxon>Asteraceae</taxon>
        <taxon>Asteroideae</taxon>
        <taxon>Heliantheae alliance</taxon>
        <taxon>Heliantheae</taxon>
        <taxon>Helianthus</taxon>
    </lineage>
</organism>
<evidence type="ECO:0000256" key="1">
    <source>
        <dbReference type="SAM" id="Phobius"/>
    </source>
</evidence>
<feature type="transmembrane region" description="Helical" evidence="1">
    <location>
        <begin position="52"/>
        <end position="72"/>
    </location>
</feature>
<feature type="transmembrane region" description="Helical" evidence="1">
    <location>
        <begin position="210"/>
        <end position="232"/>
    </location>
</feature>
<feature type="transmembrane region" description="Helical" evidence="1">
    <location>
        <begin position="332"/>
        <end position="357"/>
    </location>
</feature>
<feature type="transmembrane region" description="Helical" evidence="1">
    <location>
        <begin position="121"/>
        <end position="139"/>
    </location>
</feature>
<keyword evidence="1" id="KW-1133">Transmembrane helix</keyword>
<feature type="transmembrane region" description="Helical" evidence="1">
    <location>
        <begin position="146"/>
        <end position="169"/>
    </location>
</feature>
<keyword evidence="1" id="KW-0812">Transmembrane</keyword>
<keyword evidence="1" id="KW-0472">Membrane</keyword>